<feature type="domain" description="Peptidase M14" evidence="4">
    <location>
        <begin position="1"/>
        <end position="91"/>
    </location>
</feature>
<dbReference type="AlphaFoldDB" id="A0A132ABI9"/>
<feature type="active site" description="Proton donor/acceptor" evidence="3">
    <location>
        <position position="57"/>
    </location>
</feature>
<dbReference type="Gene3D" id="3.40.630.10">
    <property type="entry name" value="Zn peptidases"/>
    <property type="match status" value="1"/>
</dbReference>
<keyword evidence="5" id="KW-0378">Hydrolase</keyword>
<dbReference type="Proteomes" id="UP000616769">
    <property type="component" value="Unassembled WGS sequence"/>
</dbReference>
<sequence length="95" mass="10867">MQRGWTHELPKAYPDLMRVAEIGATTLRMKYGTDYRYGSSPNWAHGAAGIKYAYTFELRDKGTYGFLLPSRFIIPTGEETYDALVAMIHEIKKEC</sequence>
<dbReference type="GO" id="GO:0006508">
    <property type="term" value="P:proteolysis"/>
    <property type="evidence" value="ECO:0007669"/>
    <property type="project" value="InterPro"/>
</dbReference>
<dbReference type="EMBL" id="JXLN01012343">
    <property type="protein sequence ID" value="KPM08354.1"/>
    <property type="molecule type" value="Genomic_DNA"/>
</dbReference>
<evidence type="ECO:0000313" key="5">
    <source>
        <dbReference type="EMBL" id="KPM08354.1"/>
    </source>
</evidence>
<evidence type="ECO:0000256" key="3">
    <source>
        <dbReference type="PROSITE-ProRule" id="PRU01379"/>
    </source>
</evidence>
<evidence type="ECO:0000313" key="6">
    <source>
        <dbReference type="Proteomes" id="UP000616769"/>
    </source>
</evidence>
<gene>
    <name evidence="5" type="ORF">QR98_0068700</name>
</gene>
<reference evidence="5 6" key="1">
    <citation type="journal article" date="2015" name="Parasit. Vectors">
        <title>Draft genome of the scabies mite.</title>
        <authorList>
            <person name="Rider S.D.Jr."/>
            <person name="Morgan M.S."/>
            <person name="Arlian L.G."/>
        </authorList>
    </citation>
    <scope>NUCLEOTIDE SEQUENCE [LARGE SCALE GENOMIC DNA]</scope>
    <source>
        <strain evidence="5">Arlian Lab</strain>
    </source>
</reference>
<comment type="cofactor">
    <cofactor evidence="1">
        <name>Zn(2+)</name>
        <dbReference type="ChEBI" id="CHEBI:29105"/>
    </cofactor>
</comment>
<dbReference type="OrthoDB" id="3626597at2759"/>
<name>A0A132ABI9_SARSC</name>
<evidence type="ECO:0000256" key="2">
    <source>
        <dbReference type="ARBA" id="ARBA00005988"/>
    </source>
</evidence>
<comment type="similarity">
    <text evidence="2 3">Belongs to the peptidase M14 family.</text>
</comment>
<dbReference type="Pfam" id="PF00246">
    <property type="entry name" value="Peptidase_M14"/>
    <property type="match status" value="1"/>
</dbReference>
<dbReference type="GO" id="GO:0005615">
    <property type="term" value="C:extracellular space"/>
    <property type="evidence" value="ECO:0007669"/>
    <property type="project" value="TreeGrafter"/>
</dbReference>
<dbReference type="PANTHER" id="PTHR11705">
    <property type="entry name" value="PROTEASE FAMILY M14 CARBOXYPEPTIDASE A,B"/>
    <property type="match status" value="1"/>
</dbReference>
<dbReference type="GO" id="GO:0004181">
    <property type="term" value="F:metallocarboxypeptidase activity"/>
    <property type="evidence" value="ECO:0007669"/>
    <property type="project" value="InterPro"/>
</dbReference>
<evidence type="ECO:0000259" key="4">
    <source>
        <dbReference type="PROSITE" id="PS52035"/>
    </source>
</evidence>
<dbReference type="SUPFAM" id="SSF53187">
    <property type="entry name" value="Zn-dependent exopeptidases"/>
    <property type="match status" value="1"/>
</dbReference>
<evidence type="ECO:0000256" key="1">
    <source>
        <dbReference type="ARBA" id="ARBA00001947"/>
    </source>
</evidence>
<keyword evidence="5" id="KW-0645">Protease</keyword>
<dbReference type="VEuPathDB" id="VectorBase:SSCA006905"/>
<comment type="caution">
    <text evidence="5">The sequence shown here is derived from an EMBL/GenBank/DDBJ whole genome shotgun (WGS) entry which is preliminary data.</text>
</comment>
<accession>A0A132ABI9</accession>
<dbReference type="GO" id="GO:0008270">
    <property type="term" value="F:zinc ion binding"/>
    <property type="evidence" value="ECO:0007669"/>
    <property type="project" value="InterPro"/>
</dbReference>
<proteinExistence type="inferred from homology"/>
<keyword evidence="5" id="KW-0121">Carboxypeptidase</keyword>
<dbReference type="PANTHER" id="PTHR11705:SF91">
    <property type="entry name" value="FI01817P-RELATED"/>
    <property type="match status" value="1"/>
</dbReference>
<organism evidence="5 6">
    <name type="scientific">Sarcoptes scabiei</name>
    <name type="common">Itch mite</name>
    <name type="synonym">Acarus scabiei</name>
    <dbReference type="NCBI Taxonomy" id="52283"/>
    <lineage>
        <taxon>Eukaryota</taxon>
        <taxon>Metazoa</taxon>
        <taxon>Ecdysozoa</taxon>
        <taxon>Arthropoda</taxon>
        <taxon>Chelicerata</taxon>
        <taxon>Arachnida</taxon>
        <taxon>Acari</taxon>
        <taxon>Acariformes</taxon>
        <taxon>Sarcoptiformes</taxon>
        <taxon>Astigmata</taxon>
        <taxon>Psoroptidia</taxon>
        <taxon>Sarcoptoidea</taxon>
        <taxon>Sarcoptidae</taxon>
        <taxon>Sarcoptinae</taxon>
        <taxon>Sarcoptes</taxon>
    </lineage>
</organism>
<dbReference type="PROSITE" id="PS52035">
    <property type="entry name" value="PEPTIDASE_M14"/>
    <property type="match status" value="1"/>
</dbReference>
<dbReference type="InterPro" id="IPR000834">
    <property type="entry name" value="Peptidase_M14"/>
</dbReference>
<protein>
    <submittedName>
        <fullName evidence="5">Carboxypeptidase O (CPO)-like protein</fullName>
    </submittedName>
</protein>